<sequence length="654" mass="65608">MSTIFWSPVEPTSIVAATVVVVVDQGTNVSSTTTVFNDVAQFSQHRNIRAPAATNAGGTAVTTLTLTDPLADTNSTVVVAYPTPYLYYPYSYTVAGAWETTAADGSTGCATAESFGSVIQLPSHPDPSETFSATIPEGRDDKGVNFLPMWGIEGPVSTLFPDVGPLQSCSGALNHGVFNPAEVLVVASYLTETSTYYKAGGTVASGQLTTAVPNEHNAASPSFESSAEALPAEVSTFQHLAPAETSVGGLPAASTNSPYTSSPATAVMADPAAPADSQPLAPLGPAPTSPPITVGTDVITPDSLNHYTINPQTLTPGDPAITVSSTLVGVPAAPAVDPAITIGDQVITPDSAHHFIIGSQTLTPGGPAITISGTPVSIPAVPAILATHPAITVGDQVIAPDSATHYIIGSQTLVPGGPAITISDTLVSVPTVPAVAATYPAITVGDQVIAPDSATHYIIGSQTLVPGGPAITISGTPVSVPVIADSHPTYPAITIGGQVITPDYANHFIIGSQTLFPGGPAITISGTPVSIPATLTILTLPLLTIGGQIVTADLATRFVIGSQTLVPGGSAITISGTPISLEPGATGVVIGTSTVGLGTSIASGLSGPHSPTASGNGSHNDPVGNDAGHFDDQKLNSALAAICLCALAHTLQWV</sequence>
<feature type="compositionally biased region" description="Polar residues" evidence="1">
    <location>
        <begin position="253"/>
        <end position="262"/>
    </location>
</feature>
<feature type="region of interest" description="Disordered" evidence="1">
    <location>
        <begin position="247"/>
        <end position="292"/>
    </location>
</feature>
<feature type="compositionally biased region" description="Low complexity" evidence="1">
    <location>
        <begin position="263"/>
        <end position="275"/>
    </location>
</feature>
<organism evidence="2 3">
    <name type="scientific">Trichoglossum hirsutum</name>
    <dbReference type="NCBI Taxonomy" id="265104"/>
    <lineage>
        <taxon>Eukaryota</taxon>
        <taxon>Fungi</taxon>
        <taxon>Dikarya</taxon>
        <taxon>Ascomycota</taxon>
        <taxon>Pezizomycotina</taxon>
        <taxon>Geoglossomycetes</taxon>
        <taxon>Geoglossales</taxon>
        <taxon>Geoglossaceae</taxon>
        <taxon>Trichoglossum</taxon>
    </lineage>
</organism>
<name>A0A9P8RRI7_9PEZI</name>
<gene>
    <name evidence="2" type="ORF">GP486_002641</name>
</gene>
<reference evidence="2" key="1">
    <citation type="submission" date="2021-03" db="EMBL/GenBank/DDBJ databases">
        <title>Comparative genomics and phylogenomic investigation of the class Geoglossomycetes provide insights into ecological specialization and systematics.</title>
        <authorList>
            <person name="Melie T."/>
            <person name="Pirro S."/>
            <person name="Miller A.N."/>
            <person name="Quandt A."/>
        </authorList>
    </citation>
    <scope>NUCLEOTIDE SEQUENCE</scope>
    <source>
        <strain evidence="2">CAQ_001_2017</strain>
    </source>
</reference>
<protein>
    <submittedName>
        <fullName evidence="2">Uncharacterized protein</fullName>
    </submittedName>
</protein>
<keyword evidence="3" id="KW-1185">Reference proteome</keyword>
<accession>A0A9P8RRI7</accession>
<feature type="compositionally biased region" description="Polar residues" evidence="1">
    <location>
        <begin position="606"/>
        <end position="619"/>
    </location>
</feature>
<comment type="caution">
    <text evidence="2">The sequence shown here is derived from an EMBL/GenBank/DDBJ whole genome shotgun (WGS) entry which is preliminary data.</text>
</comment>
<evidence type="ECO:0000256" key="1">
    <source>
        <dbReference type="SAM" id="MobiDB-lite"/>
    </source>
</evidence>
<evidence type="ECO:0000313" key="3">
    <source>
        <dbReference type="Proteomes" id="UP000750711"/>
    </source>
</evidence>
<feature type="region of interest" description="Disordered" evidence="1">
    <location>
        <begin position="606"/>
        <end position="628"/>
    </location>
</feature>
<dbReference type="EMBL" id="JAGHQM010000307">
    <property type="protein sequence ID" value="KAH0562684.1"/>
    <property type="molecule type" value="Genomic_DNA"/>
</dbReference>
<dbReference type="Proteomes" id="UP000750711">
    <property type="component" value="Unassembled WGS sequence"/>
</dbReference>
<proteinExistence type="predicted"/>
<evidence type="ECO:0000313" key="2">
    <source>
        <dbReference type="EMBL" id="KAH0562684.1"/>
    </source>
</evidence>
<dbReference type="AlphaFoldDB" id="A0A9P8RRI7"/>